<proteinExistence type="predicted"/>
<dbReference type="OrthoDB" id="417877at2759"/>
<evidence type="ECO:0000256" key="3">
    <source>
        <dbReference type="ARBA" id="ARBA00023002"/>
    </source>
</evidence>
<dbReference type="AlphaFoldDB" id="A0A165KTE4"/>
<evidence type="ECO:0000256" key="2">
    <source>
        <dbReference type="ARBA" id="ARBA00022827"/>
    </source>
</evidence>
<dbReference type="GO" id="GO:0016491">
    <property type="term" value="F:oxidoreductase activity"/>
    <property type="evidence" value="ECO:0007669"/>
    <property type="project" value="UniProtKB-KW"/>
</dbReference>
<dbReference type="InterPro" id="IPR051104">
    <property type="entry name" value="FAD_monoxygenase"/>
</dbReference>
<accession>A0A165KTE4</accession>
<name>A0A165KTE4_9APHY</name>
<keyword evidence="3" id="KW-0560">Oxidoreductase</keyword>
<sequence>MAHHRHNNSHYKLRVAIVGGGIGGLSFAVALRKLCGSHVKIDLYEAAHAFTEVGAGIGVWPRVWHTMEALDLARDLSAIIGDSGDAGEDVEFRQSDYTAKGGSESDVPSCQWTQVAGVRTFHRAEFQAVLSAHLPLEADSTYSAHFRKRLSFYDVLQSHPEAIALNFADGTCATCDLLVGCDGIKSAVRGTLYQSQPTMAEPVWSGCVAYRSLIPREALAKVNPEHPCLFRLMLACGQNRHFVAFPVSHGKMVNVVAMVSTPEEEGIKFQGEWTRESSKEEVLEAYAGWEPLVRQVISCIDKTAVWAINVVPKLPTYVGERVALLGDAAHAMTPHQGSGAGQAIEDGFILASLLADHRTTRDTLPRVLQVYDSIRRPFSQDIERCSRECGWLYEYVLSPADVGISVGPTGDSPADELARRSNAAQQLLLWASETSLMNDKDKALQALDAALAT</sequence>
<organism evidence="6 7">
    <name type="scientific">Daedalea quercina L-15889</name>
    <dbReference type="NCBI Taxonomy" id="1314783"/>
    <lineage>
        <taxon>Eukaryota</taxon>
        <taxon>Fungi</taxon>
        <taxon>Dikarya</taxon>
        <taxon>Basidiomycota</taxon>
        <taxon>Agaricomycotina</taxon>
        <taxon>Agaricomycetes</taxon>
        <taxon>Polyporales</taxon>
        <taxon>Fomitopsis</taxon>
    </lineage>
</organism>
<reference evidence="6 7" key="1">
    <citation type="journal article" date="2016" name="Mol. Biol. Evol.">
        <title>Comparative Genomics of Early-Diverging Mushroom-Forming Fungi Provides Insights into the Origins of Lignocellulose Decay Capabilities.</title>
        <authorList>
            <person name="Nagy L.G."/>
            <person name="Riley R."/>
            <person name="Tritt A."/>
            <person name="Adam C."/>
            <person name="Daum C."/>
            <person name="Floudas D."/>
            <person name="Sun H."/>
            <person name="Yadav J.S."/>
            <person name="Pangilinan J."/>
            <person name="Larsson K.H."/>
            <person name="Matsuura K."/>
            <person name="Barry K."/>
            <person name="Labutti K."/>
            <person name="Kuo R."/>
            <person name="Ohm R.A."/>
            <person name="Bhattacharya S.S."/>
            <person name="Shirouzu T."/>
            <person name="Yoshinaga Y."/>
            <person name="Martin F.M."/>
            <person name="Grigoriev I.V."/>
            <person name="Hibbett D.S."/>
        </authorList>
    </citation>
    <scope>NUCLEOTIDE SEQUENCE [LARGE SCALE GENOMIC DNA]</scope>
    <source>
        <strain evidence="6 7">L-15889</strain>
    </source>
</reference>
<evidence type="ECO:0000259" key="5">
    <source>
        <dbReference type="Pfam" id="PF01494"/>
    </source>
</evidence>
<keyword evidence="1" id="KW-0285">Flavoprotein</keyword>
<evidence type="ECO:0000256" key="4">
    <source>
        <dbReference type="SAM" id="Phobius"/>
    </source>
</evidence>
<dbReference type="PRINTS" id="PR00420">
    <property type="entry name" value="RNGMNOXGNASE"/>
</dbReference>
<feature type="transmembrane region" description="Helical" evidence="4">
    <location>
        <begin position="12"/>
        <end position="31"/>
    </location>
</feature>
<dbReference type="Pfam" id="PF01494">
    <property type="entry name" value="FAD_binding_3"/>
    <property type="match status" value="1"/>
</dbReference>
<feature type="domain" description="FAD-binding" evidence="5">
    <location>
        <begin position="13"/>
        <end position="384"/>
    </location>
</feature>
<keyword evidence="7" id="KW-1185">Reference proteome</keyword>
<keyword evidence="4" id="KW-0472">Membrane</keyword>
<dbReference type="PANTHER" id="PTHR46720">
    <property type="entry name" value="HYDROXYLASE, PUTATIVE (AFU_ORTHOLOGUE AFUA_3G01460)-RELATED"/>
    <property type="match status" value="1"/>
</dbReference>
<evidence type="ECO:0000313" key="6">
    <source>
        <dbReference type="EMBL" id="KZT63557.1"/>
    </source>
</evidence>
<dbReference type="SUPFAM" id="SSF54373">
    <property type="entry name" value="FAD-linked reductases, C-terminal domain"/>
    <property type="match status" value="1"/>
</dbReference>
<evidence type="ECO:0000313" key="7">
    <source>
        <dbReference type="Proteomes" id="UP000076727"/>
    </source>
</evidence>
<evidence type="ECO:0000256" key="1">
    <source>
        <dbReference type="ARBA" id="ARBA00022630"/>
    </source>
</evidence>
<keyword evidence="4" id="KW-0812">Transmembrane</keyword>
<dbReference type="Proteomes" id="UP000076727">
    <property type="component" value="Unassembled WGS sequence"/>
</dbReference>
<keyword evidence="4" id="KW-1133">Transmembrane helix</keyword>
<protein>
    <submittedName>
        <fullName evidence="6">FAD/NAD(P)-binding domain-containing protein</fullName>
    </submittedName>
</protein>
<dbReference type="STRING" id="1314783.A0A165KTE4"/>
<dbReference type="EMBL" id="KV429173">
    <property type="protein sequence ID" value="KZT63557.1"/>
    <property type="molecule type" value="Genomic_DNA"/>
</dbReference>
<keyword evidence="2" id="KW-0274">FAD</keyword>
<dbReference type="SUPFAM" id="SSF51905">
    <property type="entry name" value="FAD/NAD(P)-binding domain"/>
    <property type="match status" value="1"/>
</dbReference>
<dbReference type="PANTHER" id="PTHR46720:SF3">
    <property type="entry name" value="FAD-BINDING DOMAIN-CONTAINING PROTEIN-RELATED"/>
    <property type="match status" value="1"/>
</dbReference>
<dbReference type="Gene3D" id="3.50.50.60">
    <property type="entry name" value="FAD/NAD(P)-binding domain"/>
    <property type="match status" value="1"/>
</dbReference>
<dbReference type="GO" id="GO:0044550">
    <property type="term" value="P:secondary metabolite biosynthetic process"/>
    <property type="evidence" value="ECO:0007669"/>
    <property type="project" value="TreeGrafter"/>
</dbReference>
<dbReference type="InterPro" id="IPR002938">
    <property type="entry name" value="FAD-bd"/>
</dbReference>
<dbReference type="InterPro" id="IPR036188">
    <property type="entry name" value="FAD/NAD-bd_sf"/>
</dbReference>
<dbReference type="GO" id="GO:0071949">
    <property type="term" value="F:FAD binding"/>
    <property type="evidence" value="ECO:0007669"/>
    <property type="project" value="InterPro"/>
</dbReference>
<gene>
    <name evidence="6" type="ORF">DAEQUDRAFT_815573</name>
</gene>